<dbReference type="EMBL" id="JAHHGZ010000013">
    <property type="protein sequence ID" value="MBW4668525.1"/>
    <property type="molecule type" value="Genomic_DNA"/>
</dbReference>
<evidence type="ECO:0000313" key="3">
    <source>
        <dbReference type="Proteomes" id="UP000729701"/>
    </source>
</evidence>
<reference evidence="2" key="2">
    <citation type="journal article" date="2022" name="Microbiol. Resour. Announc.">
        <title>Metagenome Sequencing to Explore Phylogenomics of Terrestrial Cyanobacteria.</title>
        <authorList>
            <person name="Ward R.D."/>
            <person name="Stajich J.E."/>
            <person name="Johansen J.R."/>
            <person name="Huntemann M."/>
            <person name="Clum A."/>
            <person name="Foster B."/>
            <person name="Foster B."/>
            <person name="Roux S."/>
            <person name="Palaniappan K."/>
            <person name="Varghese N."/>
            <person name="Mukherjee S."/>
            <person name="Reddy T.B.K."/>
            <person name="Daum C."/>
            <person name="Copeland A."/>
            <person name="Chen I.A."/>
            <person name="Ivanova N.N."/>
            <person name="Kyrpides N.C."/>
            <person name="Shapiro N."/>
            <person name="Eloe-Fadrosh E.A."/>
            <person name="Pietrasiak N."/>
        </authorList>
    </citation>
    <scope>NUCLEOTIDE SEQUENCE</scope>
    <source>
        <strain evidence="2">GSE-NOS-MK-12-04C</strain>
    </source>
</reference>
<sequence length="175" mass="20398">MINPPPCLLTLKWFGKILGSNTADFVKIGDKYLKIRGYFITYHDLHHLEASCLDRVQIGRHMVSGIHGINSDMFHDSPIVEEYDGILDEIRVVFHQWISRPSLFTTLKGIFWMFWIILYGLNSIAIVFRLVRASKHREDFYKLAENMIFVSSNEFNEFNVQNNTNQEISLGNYGH</sequence>
<evidence type="ECO:0008006" key="4">
    <source>
        <dbReference type="Google" id="ProtNLM"/>
    </source>
</evidence>
<organism evidence="2 3">
    <name type="scientific">Cyanomargarita calcarea GSE-NOS-MK-12-04C</name>
    <dbReference type="NCBI Taxonomy" id="2839659"/>
    <lineage>
        <taxon>Bacteria</taxon>
        <taxon>Bacillati</taxon>
        <taxon>Cyanobacteriota</taxon>
        <taxon>Cyanophyceae</taxon>
        <taxon>Nostocales</taxon>
        <taxon>Cyanomargaritaceae</taxon>
        <taxon>Cyanomargarita</taxon>
    </lineage>
</organism>
<protein>
    <recommendedName>
        <fullName evidence="4">Transmembrane protein</fullName>
    </recommendedName>
</protein>
<evidence type="ECO:0000313" key="2">
    <source>
        <dbReference type="EMBL" id="MBW4668525.1"/>
    </source>
</evidence>
<keyword evidence="1" id="KW-0472">Membrane</keyword>
<reference evidence="2" key="1">
    <citation type="submission" date="2021-05" db="EMBL/GenBank/DDBJ databases">
        <authorList>
            <person name="Pietrasiak N."/>
            <person name="Ward R."/>
            <person name="Stajich J.E."/>
            <person name="Kurbessoian T."/>
        </authorList>
    </citation>
    <scope>NUCLEOTIDE SEQUENCE</scope>
    <source>
        <strain evidence="2">GSE-NOS-MK-12-04C</strain>
    </source>
</reference>
<accession>A0A951QM73</accession>
<comment type="caution">
    <text evidence="2">The sequence shown here is derived from an EMBL/GenBank/DDBJ whole genome shotgun (WGS) entry which is preliminary data.</text>
</comment>
<feature type="transmembrane region" description="Helical" evidence="1">
    <location>
        <begin position="110"/>
        <end position="131"/>
    </location>
</feature>
<proteinExistence type="predicted"/>
<gene>
    <name evidence="2" type="ORF">KME60_14130</name>
</gene>
<dbReference type="Proteomes" id="UP000729701">
    <property type="component" value="Unassembled WGS sequence"/>
</dbReference>
<name>A0A951QM73_9CYAN</name>
<dbReference type="AlphaFoldDB" id="A0A951QM73"/>
<keyword evidence="1" id="KW-0812">Transmembrane</keyword>
<evidence type="ECO:0000256" key="1">
    <source>
        <dbReference type="SAM" id="Phobius"/>
    </source>
</evidence>
<keyword evidence="1" id="KW-1133">Transmembrane helix</keyword>